<evidence type="ECO:0000313" key="2">
    <source>
        <dbReference type="EMBL" id="RHN69828.1"/>
    </source>
</evidence>
<dbReference type="AlphaFoldDB" id="A0A396IYV1"/>
<feature type="signal peptide" evidence="1">
    <location>
        <begin position="1"/>
        <end position="19"/>
    </location>
</feature>
<evidence type="ECO:0000256" key="1">
    <source>
        <dbReference type="SAM" id="SignalP"/>
    </source>
</evidence>
<dbReference type="Gramene" id="rna18347">
    <property type="protein sequence ID" value="RHN69828.1"/>
    <property type="gene ID" value="gene18347"/>
</dbReference>
<sequence length="71" mass="8160">MLKPMICNYLLTCLLSSRAYKECAVDLIGGMESLGYRLNSEEFATTLALLTPILKRKERKNNTQKRLNYTD</sequence>
<feature type="chain" id="PRO_5017416911" evidence="1">
    <location>
        <begin position="20"/>
        <end position="71"/>
    </location>
</feature>
<dbReference type="Proteomes" id="UP000265566">
    <property type="component" value="Chromosome 3"/>
</dbReference>
<protein>
    <submittedName>
        <fullName evidence="2">Uncharacterized protein</fullName>
    </submittedName>
</protein>
<accession>A0A396IYV1</accession>
<name>A0A396IYV1_MEDTR</name>
<organism evidence="2 3">
    <name type="scientific">Medicago truncatula</name>
    <name type="common">Barrel medic</name>
    <name type="synonym">Medicago tribuloides</name>
    <dbReference type="NCBI Taxonomy" id="3880"/>
    <lineage>
        <taxon>Eukaryota</taxon>
        <taxon>Viridiplantae</taxon>
        <taxon>Streptophyta</taxon>
        <taxon>Embryophyta</taxon>
        <taxon>Tracheophyta</taxon>
        <taxon>Spermatophyta</taxon>
        <taxon>Magnoliopsida</taxon>
        <taxon>eudicotyledons</taxon>
        <taxon>Gunneridae</taxon>
        <taxon>Pentapetalae</taxon>
        <taxon>rosids</taxon>
        <taxon>fabids</taxon>
        <taxon>Fabales</taxon>
        <taxon>Fabaceae</taxon>
        <taxon>Papilionoideae</taxon>
        <taxon>50 kb inversion clade</taxon>
        <taxon>NPAAA clade</taxon>
        <taxon>Hologalegina</taxon>
        <taxon>IRL clade</taxon>
        <taxon>Trifolieae</taxon>
        <taxon>Medicago</taxon>
    </lineage>
</organism>
<reference evidence="3" key="1">
    <citation type="journal article" date="2018" name="Nat. Plants">
        <title>Whole-genome landscape of Medicago truncatula symbiotic genes.</title>
        <authorList>
            <person name="Pecrix Y."/>
            <person name="Staton S.E."/>
            <person name="Sallet E."/>
            <person name="Lelandais-Briere C."/>
            <person name="Moreau S."/>
            <person name="Carrere S."/>
            <person name="Blein T."/>
            <person name="Jardinaud M.F."/>
            <person name="Latrasse D."/>
            <person name="Zouine M."/>
            <person name="Zahm M."/>
            <person name="Kreplak J."/>
            <person name="Mayjonade B."/>
            <person name="Satge C."/>
            <person name="Perez M."/>
            <person name="Cauet S."/>
            <person name="Marande W."/>
            <person name="Chantry-Darmon C."/>
            <person name="Lopez-Roques C."/>
            <person name="Bouchez O."/>
            <person name="Berard A."/>
            <person name="Debelle F."/>
            <person name="Munos S."/>
            <person name="Bendahmane A."/>
            <person name="Berges H."/>
            <person name="Niebel A."/>
            <person name="Buitink J."/>
            <person name="Frugier F."/>
            <person name="Benhamed M."/>
            <person name="Crespi M."/>
            <person name="Gouzy J."/>
            <person name="Gamas P."/>
        </authorList>
    </citation>
    <scope>NUCLEOTIDE SEQUENCE [LARGE SCALE GENOMIC DNA]</scope>
    <source>
        <strain evidence="3">cv. Jemalong A17</strain>
    </source>
</reference>
<proteinExistence type="predicted"/>
<keyword evidence="1" id="KW-0732">Signal</keyword>
<gene>
    <name evidence="2" type="ORF">MtrunA17_Chr3g0128991</name>
</gene>
<comment type="caution">
    <text evidence="2">The sequence shown here is derived from an EMBL/GenBank/DDBJ whole genome shotgun (WGS) entry which is preliminary data.</text>
</comment>
<evidence type="ECO:0000313" key="3">
    <source>
        <dbReference type="Proteomes" id="UP000265566"/>
    </source>
</evidence>
<dbReference type="EMBL" id="PSQE01000003">
    <property type="protein sequence ID" value="RHN69828.1"/>
    <property type="molecule type" value="Genomic_DNA"/>
</dbReference>